<dbReference type="PANTHER" id="PTHR18945">
    <property type="entry name" value="NEUROTRANSMITTER GATED ION CHANNEL"/>
    <property type="match status" value="1"/>
</dbReference>
<dbReference type="OrthoDB" id="5809364at2759"/>
<proteinExistence type="inferred from homology"/>
<dbReference type="Gene3D" id="1.20.58.390">
    <property type="entry name" value="Neurotransmitter-gated ion-channel transmembrane domain"/>
    <property type="match status" value="1"/>
</dbReference>
<dbReference type="InterPro" id="IPR038050">
    <property type="entry name" value="Neuro_actylchol_rec"/>
</dbReference>
<dbReference type="Pfam" id="PF02931">
    <property type="entry name" value="Neur_chan_LBD"/>
    <property type="match status" value="1"/>
</dbReference>
<reference evidence="7" key="1">
    <citation type="submission" date="2015-07" db="EMBL/GenBank/DDBJ databases">
        <title>MeaNS - Measles Nucleotide Surveillance Program.</title>
        <authorList>
            <person name="Tran T."/>
            <person name="Druce J."/>
        </authorList>
    </citation>
    <scope>NUCLEOTIDE SEQUENCE</scope>
    <source>
        <strain evidence="7">UCB-OBI-ISO-001</strain>
        <tissue evidence="7">Gonad</tissue>
    </source>
</reference>
<keyword evidence="5" id="KW-0813">Transport</keyword>
<dbReference type="STRING" id="37653.A0A0L8HPS7"/>
<evidence type="ECO:0000256" key="1">
    <source>
        <dbReference type="ARBA" id="ARBA00004141"/>
    </source>
</evidence>
<dbReference type="InterPro" id="IPR006201">
    <property type="entry name" value="Neur_channel"/>
</dbReference>
<dbReference type="GO" id="GO:0005230">
    <property type="term" value="F:extracellular ligand-gated monoatomic ion channel activity"/>
    <property type="evidence" value="ECO:0007669"/>
    <property type="project" value="InterPro"/>
</dbReference>
<dbReference type="KEGG" id="obi:106869559"/>
<dbReference type="PRINTS" id="PR00252">
    <property type="entry name" value="NRIONCHANNEL"/>
</dbReference>
<keyword evidence="5" id="KW-0406">Ion transport</keyword>
<dbReference type="InterPro" id="IPR036719">
    <property type="entry name" value="Neuro-gated_channel_TM_sf"/>
</dbReference>
<dbReference type="GO" id="GO:0004888">
    <property type="term" value="F:transmembrane signaling receptor activity"/>
    <property type="evidence" value="ECO:0007669"/>
    <property type="project" value="InterPro"/>
</dbReference>
<dbReference type="OMA" id="TENCASK"/>
<dbReference type="Gene3D" id="2.70.170.10">
    <property type="entry name" value="Neurotransmitter-gated ion-channel ligand-binding domain"/>
    <property type="match status" value="1"/>
</dbReference>
<feature type="chain" id="PRO_5010916972" description="Neurotransmitter-gated ion-channel ligand-binding domain-containing protein" evidence="5">
    <location>
        <begin position="31"/>
        <end position="447"/>
    </location>
</feature>
<dbReference type="FunFam" id="2.70.170.10:FF:000028">
    <property type="entry name" value="AcetylCholine Receptor"/>
    <property type="match status" value="1"/>
</dbReference>
<keyword evidence="3 5" id="KW-1133">Transmembrane helix</keyword>
<dbReference type="AlphaFoldDB" id="A0A0L8HPS7"/>
<feature type="domain" description="Neurotransmitter-gated ion-channel ligand-binding" evidence="6">
    <location>
        <begin position="39"/>
        <end position="240"/>
    </location>
</feature>
<feature type="transmembrane region" description="Helical" evidence="5">
    <location>
        <begin position="301"/>
        <end position="325"/>
    </location>
</feature>
<feature type="signal peptide" evidence="5">
    <location>
        <begin position="1"/>
        <end position="30"/>
    </location>
</feature>
<keyword evidence="4 5" id="KW-0472">Membrane</keyword>
<evidence type="ECO:0000256" key="3">
    <source>
        <dbReference type="ARBA" id="ARBA00022989"/>
    </source>
</evidence>
<evidence type="ECO:0000313" key="7">
    <source>
        <dbReference type="EMBL" id="KOF90740.1"/>
    </source>
</evidence>
<dbReference type="GO" id="GO:0016020">
    <property type="term" value="C:membrane"/>
    <property type="evidence" value="ECO:0007669"/>
    <property type="project" value="UniProtKB-SubCell"/>
</dbReference>
<protein>
    <recommendedName>
        <fullName evidence="6">Neurotransmitter-gated ion-channel ligand-binding domain-containing protein</fullName>
    </recommendedName>
</protein>
<feature type="transmembrane region" description="Helical" evidence="5">
    <location>
        <begin position="277"/>
        <end position="295"/>
    </location>
</feature>
<dbReference type="PROSITE" id="PS00236">
    <property type="entry name" value="NEUROTR_ION_CHANNEL"/>
    <property type="match status" value="1"/>
</dbReference>
<keyword evidence="2 5" id="KW-0812">Transmembrane</keyword>
<gene>
    <name evidence="7" type="ORF">OCBIM_22010553mg</name>
</gene>
<feature type="transmembrane region" description="Helical" evidence="5">
    <location>
        <begin position="420"/>
        <end position="443"/>
    </location>
</feature>
<dbReference type="InterPro" id="IPR018000">
    <property type="entry name" value="Neurotransmitter_ion_chnl_CS"/>
</dbReference>
<name>A0A0L8HPS7_OCTBM</name>
<feature type="transmembrane region" description="Helical" evidence="5">
    <location>
        <begin position="241"/>
        <end position="265"/>
    </location>
</feature>
<accession>A0A0L8HPS7</accession>
<organism evidence="7">
    <name type="scientific">Octopus bimaculoides</name>
    <name type="common">California two-spotted octopus</name>
    <dbReference type="NCBI Taxonomy" id="37653"/>
    <lineage>
        <taxon>Eukaryota</taxon>
        <taxon>Metazoa</taxon>
        <taxon>Spiralia</taxon>
        <taxon>Lophotrochozoa</taxon>
        <taxon>Mollusca</taxon>
        <taxon>Cephalopoda</taxon>
        <taxon>Coleoidea</taxon>
        <taxon>Octopodiformes</taxon>
        <taxon>Octopoda</taxon>
        <taxon>Incirrata</taxon>
        <taxon>Octopodidae</taxon>
        <taxon>Octopus</taxon>
    </lineage>
</organism>
<dbReference type="EMBL" id="KQ417691">
    <property type="protein sequence ID" value="KOF90739.1"/>
    <property type="molecule type" value="Genomic_DNA"/>
</dbReference>
<dbReference type="SUPFAM" id="SSF63712">
    <property type="entry name" value="Nicotinic receptor ligand binding domain-like"/>
    <property type="match status" value="1"/>
</dbReference>
<evidence type="ECO:0000256" key="5">
    <source>
        <dbReference type="RuleBase" id="RU000687"/>
    </source>
</evidence>
<comment type="similarity">
    <text evidence="5">Belongs to the ligand-gated ion channel (TC 1.A.9) family.</text>
</comment>
<evidence type="ECO:0000256" key="4">
    <source>
        <dbReference type="ARBA" id="ARBA00023136"/>
    </source>
</evidence>
<dbReference type="InterPro" id="IPR036734">
    <property type="entry name" value="Neur_chan_lig-bd_sf"/>
</dbReference>
<dbReference type="InterPro" id="IPR006202">
    <property type="entry name" value="Neur_chan_lig-bd"/>
</dbReference>
<comment type="subcellular location">
    <subcellularLocation>
        <location evidence="1">Membrane</location>
        <topology evidence="1">Multi-pass membrane protein</topology>
    </subcellularLocation>
</comment>
<dbReference type="SUPFAM" id="SSF90112">
    <property type="entry name" value="Neurotransmitter-gated ion-channel transmembrane pore"/>
    <property type="match status" value="1"/>
</dbReference>
<keyword evidence="5" id="KW-0732">Signal</keyword>
<dbReference type="EMBL" id="KQ417691">
    <property type="protein sequence ID" value="KOF90740.1"/>
    <property type="molecule type" value="Genomic_DNA"/>
</dbReference>
<keyword evidence="5" id="KW-0407">Ion channel</keyword>
<dbReference type="CDD" id="cd19051">
    <property type="entry name" value="LGIC_TM_cation"/>
    <property type="match status" value="1"/>
</dbReference>
<evidence type="ECO:0000259" key="6">
    <source>
        <dbReference type="Pfam" id="PF02931"/>
    </source>
</evidence>
<evidence type="ECO:0000256" key="2">
    <source>
        <dbReference type="ARBA" id="ARBA00022692"/>
    </source>
</evidence>
<dbReference type="CDD" id="cd18989">
    <property type="entry name" value="LGIC_ECD_cation"/>
    <property type="match status" value="1"/>
</dbReference>
<sequence length="447" mass="51566">MTDRTSLFPPSPTLSFLLLALIVSIQSTLCSESKLPPEGRLKKELMKDYDSEIKPLYNSSDDVQLFVTFYLDYIVSIDEKNEIFTLKGSIFQQWTDEILTWNPSKHDGIEYLVLKSTSVWTPPLMVINAVNAYTMASQPLRIDYTGDVYMKSTDVYTTHCRIKVSHFPFDTQVCEIVFSTLADIENRVCINVHPDNAYNMSHFSIHDGWHLLKVEAKMNEKVSTENCASKIYFFFTIQRNYLYYMLVVISPLLLMYFCTTLVFLIPVDTGEKISFSNVLILSFAVFMNSFSSILPHSAGQVSILAVFVILYVIQCILTFMLSCFITRVRHCHRNPFTFPYGLGSFLQRIHSCNNERNKRATLVSFVNMTRSLFLPLLKNTWKSDAPEVIAGVHESYLNDKPRITDGVETRRQLCDLLDYYLFYVSCLIVFLEILITFCFFTVMSETF</sequence>